<reference evidence="8 9" key="1">
    <citation type="submission" date="2024-02" db="EMBL/GenBank/DDBJ databases">
        <authorList>
            <person name="Chen Y."/>
            <person name="Shah S."/>
            <person name="Dougan E. K."/>
            <person name="Thang M."/>
            <person name="Chan C."/>
        </authorList>
    </citation>
    <scope>NUCLEOTIDE SEQUENCE [LARGE SCALE GENOMIC DNA]</scope>
</reference>
<dbReference type="SUPFAM" id="SSF51735">
    <property type="entry name" value="NAD(P)-binding Rossmann-fold domains"/>
    <property type="match status" value="1"/>
</dbReference>
<keyword evidence="9" id="KW-1185">Reference proteome</keyword>
<dbReference type="EMBL" id="CAXAMM010015891">
    <property type="protein sequence ID" value="CAK9037547.1"/>
    <property type="molecule type" value="Genomic_DNA"/>
</dbReference>
<dbReference type="GO" id="GO:0016740">
    <property type="term" value="F:transferase activity"/>
    <property type="evidence" value="ECO:0007669"/>
    <property type="project" value="UniProtKB-KW"/>
</dbReference>
<evidence type="ECO:0000256" key="2">
    <source>
        <dbReference type="ARBA" id="ARBA00022679"/>
    </source>
</evidence>
<dbReference type="InterPro" id="IPR003362">
    <property type="entry name" value="Bact_transf"/>
</dbReference>
<dbReference type="InterPro" id="IPR017473">
    <property type="entry name" value="Undecaprenyl-P_gluc_Ptfrase"/>
</dbReference>
<keyword evidence="4 6" id="KW-1133">Transmembrane helix</keyword>
<dbReference type="Pfam" id="PF02397">
    <property type="entry name" value="Bac_transf"/>
    <property type="match status" value="1"/>
</dbReference>
<accession>A0ABP0LFL3</accession>
<evidence type="ECO:0000313" key="8">
    <source>
        <dbReference type="EMBL" id="CAK9037547.1"/>
    </source>
</evidence>
<feature type="transmembrane region" description="Helical" evidence="6">
    <location>
        <begin position="47"/>
        <end position="67"/>
    </location>
</feature>
<dbReference type="Proteomes" id="UP001642464">
    <property type="component" value="Unassembled WGS sequence"/>
</dbReference>
<keyword evidence="5 6" id="KW-0472">Membrane</keyword>
<organism evidence="8 9">
    <name type="scientific">Durusdinium trenchii</name>
    <dbReference type="NCBI Taxonomy" id="1381693"/>
    <lineage>
        <taxon>Eukaryota</taxon>
        <taxon>Sar</taxon>
        <taxon>Alveolata</taxon>
        <taxon>Dinophyceae</taxon>
        <taxon>Suessiales</taxon>
        <taxon>Symbiodiniaceae</taxon>
        <taxon>Durusdinium</taxon>
    </lineage>
</organism>
<comment type="subcellular location">
    <subcellularLocation>
        <location evidence="1">Membrane</location>
        <topology evidence="1">Multi-pass membrane protein</topology>
    </subcellularLocation>
</comment>
<dbReference type="NCBIfam" id="TIGR03023">
    <property type="entry name" value="WcaJ_sugtrans"/>
    <property type="match status" value="1"/>
</dbReference>
<evidence type="ECO:0000256" key="6">
    <source>
        <dbReference type="SAM" id="Phobius"/>
    </source>
</evidence>
<feature type="transmembrane region" description="Helical" evidence="6">
    <location>
        <begin position="112"/>
        <end position="129"/>
    </location>
</feature>
<name>A0ABP0LFL3_9DINO</name>
<dbReference type="PANTHER" id="PTHR30576:SF0">
    <property type="entry name" value="UNDECAPRENYL-PHOSPHATE N-ACETYLGALACTOSAMINYL 1-PHOSPHATE TRANSFERASE-RELATED"/>
    <property type="match status" value="1"/>
</dbReference>
<dbReference type="NCBIfam" id="TIGR03025">
    <property type="entry name" value="EPS_sugtrans"/>
    <property type="match status" value="1"/>
</dbReference>
<comment type="caution">
    <text evidence="8">The sequence shown here is derived from an EMBL/GenBank/DDBJ whole genome shotgun (WGS) entry which is preliminary data.</text>
</comment>
<dbReference type="Gene3D" id="3.40.50.720">
    <property type="entry name" value="NAD(P)-binding Rossmann-like Domain"/>
    <property type="match status" value="1"/>
</dbReference>
<feature type="transmembrane region" description="Helical" evidence="6">
    <location>
        <begin position="79"/>
        <end position="100"/>
    </location>
</feature>
<keyword evidence="2 8" id="KW-0808">Transferase</keyword>
<dbReference type="Pfam" id="PF13727">
    <property type="entry name" value="CoA_binding_3"/>
    <property type="match status" value="1"/>
</dbReference>
<feature type="transmembrane region" description="Helical" evidence="6">
    <location>
        <begin position="21"/>
        <end position="41"/>
    </location>
</feature>
<protein>
    <recommendedName>
        <fullName evidence="7">Bacterial sugar transferase domain-containing protein</fullName>
    </recommendedName>
</protein>
<evidence type="ECO:0000256" key="1">
    <source>
        <dbReference type="ARBA" id="ARBA00004141"/>
    </source>
</evidence>
<gene>
    <name evidence="8" type="ORF">SCF082_LOCUS22233</name>
</gene>
<keyword evidence="3 6" id="KW-0812">Transmembrane</keyword>
<evidence type="ECO:0000256" key="5">
    <source>
        <dbReference type="ARBA" id="ARBA00023136"/>
    </source>
</evidence>
<evidence type="ECO:0000256" key="4">
    <source>
        <dbReference type="ARBA" id="ARBA00022989"/>
    </source>
</evidence>
<proteinExistence type="predicted"/>
<feature type="domain" description="Bacterial sugar transferase" evidence="7">
    <location>
        <begin position="279"/>
        <end position="463"/>
    </location>
</feature>
<evidence type="ECO:0000313" key="9">
    <source>
        <dbReference type="Proteomes" id="UP001642464"/>
    </source>
</evidence>
<dbReference type="InterPro" id="IPR017475">
    <property type="entry name" value="EPS_sugar_tfrase"/>
</dbReference>
<feature type="transmembrane region" description="Helical" evidence="6">
    <location>
        <begin position="281"/>
        <end position="305"/>
    </location>
</feature>
<evidence type="ECO:0000256" key="3">
    <source>
        <dbReference type="ARBA" id="ARBA00022692"/>
    </source>
</evidence>
<sequence length="469" mass="52224">MSPVTRGIAETNSPVNSLHRLLDAVLIALGTVWALDFTPGVPTEERLALSAAAILVFHVVAELSGLYRSWRGTRMRGELTCIALTWAYAVPVLLGIGLATKYNATLNYESKLGWIVFTPIALMAGRMVLRTLQQYLRLRGFNTKSVAICGVNDLGLQLARNLASSPELGLRVHGFFDDRPESRTSEIPTKLGKHIGSLDELVIAAKRGSVDMVYITFPMRAEQRIQQVLKELGDTTASVYIVPDFFVFELLHARWTNINGLPAVSVFENPLYGVDGLLKRVFDFTVGSAILACAALPMLAVALAVKLSSKGPVFFRQKRYGMNGQEILVWKFRSMTCCENGDRVTQATKNDQRITRVGAFLRRTSLDELPQLFNVLEGSMSLVGPRPHATAHNEQYRSLIEGYMLRHKVKPGITGLAQVMGFRGETETLDKMQGRVSFDHQYIREWSLWMDLKILLRTFSVVLGQKGAY</sequence>
<dbReference type="PANTHER" id="PTHR30576">
    <property type="entry name" value="COLANIC BIOSYNTHESIS UDP-GLUCOSE LIPID CARRIER TRANSFERASE"/>
    <property type="match status" value="1"/>
</dbReference>
<dbReference type="InterPro" id="IPR036291">
    <property type="entry name" value="NAD(P)-bd_dom_sf"/>
</dbReference>
<evidence type="ECO:0000259" key="7">
    <source>
        <dbReference type="Pfam" id="PF02397"/>
    </source>
</evidence>